<accession>A0A4Z0MVC5</accession>
<dbReference type="AlphaFoldDB" id="A0A4Z0MVC5"/>
<protein>
    <recommendedName>
        <fullName evidence="4">DUF4134 domain-containing protein</fullName>
    </recommendedName>
</protein>
<organism evidence="2 3">
    <name type="scientific">Hymenobacter wooponensis</name>
    <dbReference type="NCBI Taxonomy" id="1525360"/>
    <lineage>
        <taxon>Bacteria</taxon>
        <taxon>Pseudomonadati</taxon>
        <taxon>Bacteroidota</taxon>
        <taxon>Cytophagia</taxon>
        <taxon>Cytophagales</taxon>
        <taxon>Hymenobacteraceae</taxon>
        <taxon>Hymenobacter</taxon>
    </lineage>
</organism>
<sequence>MKKLLLLIVFLLALISSGFSQKTLPATGGYLTDSLHATVARVPLPDSVRQAVHKLFKWGRLYSTVGAVSGGVMVASATTYIANRKDDWGTGVDLCLGTNAMVFGTMGMVRFSCKRERQVLADLEQGQPLPPDVALWFPFVTRDK</sequence>
<dbReference type="Proteomes" id="UP000298284">
    <property type="component" value="Unassembled WGS sequence"/>
</dbReference>
<proteinExistence type="predicted"/>
<keyword evidence="3" id="KW-1185">Reference proteome</keyword>
<feature type="chain" id="PRO_5021213355" description="DUF4134 domain-containing protein" evidence="1">
    <location>
        <begin position="23"/>
        <end position="144"/>
    </location>
</feature>
<name>A0A4Z0MVC5_9BACT</name>
<comment type="caution">
    <text evidence="2">The sequence shown here is derived from an EMBL/GenBank/DDBJ whole genome shotgun (WGS) entry which is preliminary data.</text>
</comment>
<evidence type="ECO:0000313" key="2">
    <source>
        <dbReference type="EMBL" id="TGD83258.1"/>
    </source>
</evidence>
<evidence type="ECO:0000256" key="1">
    <source>
        <dbReference type="SAM" id="SignalP"/>
    </source>
</evidence>
<reference evidence="2 3" key="1">
    <citation type="submission" date="2019-04" db="EMBL/GenBank/DDBJ databases">
        <authorList>
            <person name="Feng G."/>
            <person name="Zhang J."/>
            <person name="Zhu H."/>
        </authorList>
    </citation>
    <scope>NUCLEOTIDE SEQUENCE [LARGE SCALE GENOMIC DNA]</scope>
    <source>
        <strain evidence="2 3">JCM 19491</strain>
    </source>
</reference>
<dbReference type="OrthoDB" id="886353at2"/>
<keyword evidence="1" id="KW-0732">Signal</keyword>
<evidence type="ECO:0008006" key="4">
    <source>
        <dbReference type="Google" id="ProtNLM"/>
    </source>
</evidence>
<dbReference type="EMBL" id="SRKZ01000001">
    <property type="protein sequence ID" value="TGD83258.1"/>
    <property type="molecule type" value="Genomic_DNA"/>
</dbReference>
<feature type="signal peptide" evidence="1">
    <location>
        <begin position="1"/>
        <end position="22"/>
    </location>
</feature>
<dbReference type="RefSeq" id="WP_135529409.1">
    <property type="nucleotide sequence ID" value="NZ_SRKZ01000001.1"/>
</dbReference>
<gene>
    <name evidence="2" type="ORF">EU557_05620</name>
</gene>
<evidence type="ECO:0000313" key="3">
    <source>
        <dbReference type="Proteomes" id="UP000298284"/>
    </source>
</evidence>